<dbReference type="SUPFAM" id="SSF51905">
    <property type="entry name" value="FAD/NAD(P)-binding domain"/>
    <property type="match status" value="1"/>
</dbReference>
<dbReference type="GO" id="GO:0004497">
    <property type="term" value="F:monooxygenase activity"/>
    <property type="evidence" value="ECO:0007669"/>
    <property type="project" value="UniProtKB-KW"/>
</dbReference>
<dbReference type="AlphaFoldDB" id="A0A934VL89"/>
<dbReference type="Gene3D" id="3.30.70.2450">
    <property type="match status" value="1"/>
</dbReference>
<feature type="domain" description="FAD-binding" evidence="2">
    <location>
        <begin position="7"/>
        <end position="343"/>
    </location>
</feature>
<dbReference type="RefSeq" id="WP_200355720.1">
    <property type="nucleotide sequence ID" value="NZ_JAENIL010000019.1"/>
</dbReference>
<dbReference type="PANTHER" id="PTHR43476">
    <property type="entry name" value="3-(3-HYDROXY-PHENYL)PROPIONATE/3-HYDROXYCINNAMIC ACID HYDROXYLASE"/>
    <property type="match status" value="1"/>
</dbReference>
<gene>
    <name evidence="3" type="ORF">JIN87_11555</name>
</gene>
<dbReference type="PANTHER" id="PTHR43476:SF5">
    <property type="entry name" value="FAD-DEPENDENT MONOOXYGENASE"/>
    <property type="match status" value="1"/>
</dbReference>
<keyword evidence="1" id="KW-0560">Oxidoreductase</keyword>
<sequence>MFGRKSVESLVVGAGPCGMLAALVLADGGNDVTIVDSAPRTCTSSNSAIIHPTTLRVLERIGISEKLIQSGYKIESYQFYDGNSLRETFNLKDLPLAFPYALSVPQSELELLLEEELEEAGVHILWNHRVSDVKEEHGGLDVTVDRYSERDTGYAISHTERVITKTFHYHTKLLAAADGYNSVLRRMAGVQQKTLGEDQYFVTFEFDTERDPAHGVFVSIKDGLATAQQPIDSGIARLQFQYSGLTLPSRNREKERSYLQDRSELPDYLDEKHFNELVKERVPWKTGYINRLRYRAAVPFKKRYLERPRSGNIFFLGDAARSFAPLGNLGLNLGLQEAEQLAHITLLNPEEPKVRNEVLDQFGENMVENWLQLTNLDAAATASEMTDPWVAKNTGRILRTLPATDETLERLASQAFINLDEKKLSQILV</sequence>
<dbReference type="Gene3D" id="3.50.50.60">
    <property type="entry name" value="FAD/NAD(P)-binding domain"/>
    <property type="match status" value="1"/>
</dbReference>
<dbReference type="GO" id="GO:0071949">
    <property type="term" value="F:FAD binding"/>
    <property type="evidence" value="ECO:0007669"/>
    <property type="project" value="InterPro"/>
</dbReference>
<name>A0A934VL89_9BACT</name>
<evidence type="ECO:0000313" key="3">
    <source>
        <dbReference type="EMBL" id="MBK1877506.1"/>
    </source>
</evidence>
<dbReference type="Proteomes" id="UP000617628">
    <property type="component" value="Unassembled WGS sequence"/>
</dbReference>
<accession>A0A934VL89</accession>
<dbReference type="EMBL" id="JAENIL010000019">
    <property type="protein sequence ID" value="MBK1877506.1"/>
    <property type="molecule type" value="Genomic_DNA"/>
</dbReference>
<keyword evidence="4" id="KW-1185">Reference proteome</keyword>
<organism evidence="3 4">
    <name type="scientific">Pelagicoccus mobilis</name>
    <dbReference type="NCBI Taxonomy" id="415221"/>
    <lineage>
        <taxon>Bacteria</taxon>
        <taxon>Pseudomonadati</taxon>
        <taxon>Verrucomicrobiota</taxon>
        <taxon>Opitutia</taxon>
        <taxon>Puniceicoccales</taxon>
        <taxon>Pelagicoccaceae</taxon>
        <taxon>Pelagicoccus</taxon>
    </lineage>
</organism>
<evidence type="ECO:0000313" key="4">
    <source>
        <dbReference type="Proteomes" id="UP000617628"/>
    </source>
</evidence>
<keyword evidence="3" id="KW-0503">Monooxygenase</keyword>
<dbReference type="Pfam" id="PF01494">
    <property type="entry name" value="FAD_binding_3"/>
    <property type="match status" value="1"/>
</dbReference>
<comment type="caution">
    <text evidence="3">The sequence shown here is derived from an EMBL/GenBank/DDBJ whole genome shotgun (WGS) entry which is preliminary data.</text>
</comment>
<dbReference type="PRINTS" id="PR00420">
    <property type="entry name" value="RNGMNOXGNASE"/>
</dbReference>
<protein>
    <submittedName>
        <fullName evidence="3">FAD-dependent monooxygenase</fullName>
    </submittedName>
</protein>
<dbReference type="InterPro" id="IPR036188">
    <property type="entry name" value="FAD/NAD-bd_sf"/>
</dbReference>
<dbReference type="InterPro" id="IPR050631">
    <property type="entry name" value="PheA/TfdB_FAD_monoxygenase"/>
</dbReference>
<evidence type="ECO:0000256" key="1">
    <source>
        <dbReference type="ARBA" id="ARBA00023002"/>
    </source>
</evidence>
<evidence type="ECO:0000259" key="2">
    <source>
        <dbReference type="Pfam" id="PF01494"/>
    </source>
</evidence>
<proteinExistence type="predicted"/>
<dbReference type="InterPro" id="IPR002938">
    <property type="entry name" value="FAD-bd"/>
</dbReference>
<reference evidence="3" key="1">
    <citation type="submission" date="2021-01" db="EMBL/GenBank/DDBJ databases">
        <title>Modified the classification status of verrucomicrobia.</title>
        <authorList>
            <person name="Feng X."/>
        </authorList>
    </citation>
    <scope>NUCLEOTIDE SEQUENCE</scope>
    <source>
        <strain evidence="3">KCTC 13126</strain>
    </source>
</reference>